<feature type="binding site" evidence="1">
    <location>
        <position position="99"/>
    </location>
    <ligand>
        <name>substrate</name>
    </ligand>
</feature>
<dbReference type="InterPro" id="IPR008391">
    <property type="entry name" value="AXE1_dom"/>
</dbReference>
<sequence length="317" mass="35470">MFGFDHEYAFDPNYGYSLADLLAVPAPKAPDDFSEFWQQRYQRSLTLSPAYQLKPCGTQAGFQVYELSYQSTAEVIIRGWLLTPEQQTIKRAVIVGHGYGGREQPDYHLKPANTALLFPCFRGLGKSRSPKLPESPDQHVLWKIDDPQQYIMGGCVDDLWLAVSVLQQIYPQTIGHIGYMGISFGGGIGALGVPWDARIKRAHFNVPTFGNQPLRTQLPTTGSAAAVQDYFQQHHNVLATLSYYDAALAAEYGRQDAHFALALFDPVVAPPGQFAIYNTWAGQKSLFILEAGHFAYPNQIYQELQLLNELNQFFGEI</sequence>
<dbReference type="EMBL" id="CP073754">
    <property type="protein sequence ID" value="QWF69457.1"/>
    <property type="molecule type" value="Genomic_DNA"/>
</dbReference>
<dbReference type="RefSeq" id="WP_215579426.1">
    <property type="nucleotide sequence ID" value="NZ_CP073754.1"/>
</dbReference>
<dbReference type="PANTHER" id="PTHR40111:SF1">
    <property type="entry name" value="CEPHALOSPORIN-C DEACETYLASE"/>
    <property type="match status" value="1"/>
</dbReference>
<dbReference type="AlphaFoldDB" id="A0A975MKH0"/>
<reference evidence="3" key="1">
    <citation type="submission" date="2021-04" db="EMBL/GenBank/DDBJ databases">
        <title>Draft genome sequence data of methanotrophic Methylovulum sp. strain S1L and Methylomonas sp. strain S2AM isolated from boreal lake water columns.</title>
        <authorList>
            <person name="Rissanen A.J."/>
            <person name="Mangayil R."/>
            <person name="Svenning M.M."/>
            <person name="Khanongnuch R."/>
        </authorList>
    </citation>
    <scope>NUCLEOTIDE SEQUENCE</scope>
    <source>
        <strain evidence="3">S2AM</strain>
    </source>
</reference>
<dbReference type="InterPro" id="IPR029058">
    <property type="entry name" value="AB_hydrolase_fold"/>
</dbReference>
<dbReference type="Gene3D" id="3.40.50.1820">
    <property type="entry name" value="alpha/beta hydrolase"/>
    <property type="match status" value="1"/>
</dbReference>
<name>A0A975MKH0_9GAMM</name>
<dbReference type="Pfam" id="PF05448">
    <property type="entry name" value="AXE1"/>
    <property type="match status" value="1"/>
</dbReference>
<protein>
    <submittedName>
        <fullName evidence="3">Acetylxylan esterase</fullName>
    </submittedName>
</protein>
<dbReference type="GO" id="GO:0052689">
    <property type="term" value="F:carboxylic ester hydrolase activity"/>
    <property type="evidence" value="ECO:0007669"/>
    <property type="project" value="TreeGrafter"/>
</dbReference>
<gene>
    <name evidence="3" type="ORF">KEF85_08670</name>
</gene>
<evidence type="ECO:0000256" key="1">
    <source>
        <dbReference type="PIRSR" id="PIRSR639069-2"/>
    </source>
</evidence>
<evidence type="ECO:0000259" key="2">
    <source>
        <dbReference type="Pfam" id="PF05448"/>
    </source>
</evidence>
<accession>A0A975MKH0</accession>
<organism evidence="3 4">
    <name type="scientific">Methylomonas paludis</name>
    <dbReference type="NCBI Taxonomy" id="1173101"/>
    <lineage>
        <taxon>Bacteria</taxon>
        <taxon>Pseudomonadati</taxon>
        <taxon>Pseudomonadota</taxon>
        <taxon>Gammaproteobacteria</taxon>
        <taxon>Methylococcales</taxon>
        <taxon>Methylococcaceae</taxon>
        <taxon>Methylomonas</taxon>
    </lineage>
</organism>
<feature type="domain" description="Acetyl xylan esterase" evidence="2">
    <location>
        <begin position="27"/>
        <end position="296"/>
    </location>
</feature>
<evidence type="ECO:0000313" key="4">
    <source>
        <dbReference type="Proteomes" id="UP000676649"/>
    </source>
</evidence>
<keyword evidence="4" id="KW-1185">Reference proteome</keyword>
<proteinExistence type="predicted"/>
<dbReference type="PANTHER" id="PTHR40111">
    <property type="entry name" value="CEPHALOSPORIN-C DEACETYLASE"/>
    <property type="match status" value="1"/>
</dbReference>
<dbReference type="InterPro" id="IPR039069">
    <property type="entry name" value="CE7"/>
</dbReference>
<dbReference type="GO" id="GO:0005976">
    <property type="term" value="P:polysaccharide metabolic process"/>
    <property type="evidence" value="ECO:0007669"/>
    <property type="project" value="TreeGrafter"/>
</dbReference>
<evidence type="ECO:0000313" key="3">
    <source>
        <dbReference type="EMBL" id="QWF69457.1"/>
    </source>
</evidence>
<dbReference type="SUPFAM" id="SSF53474">
    <property type="entry name" value="alpha/beta-Hydrolases"/>
    <property type="match status" value="1"/>
</dbReference>
<dbReference type="KEGG" id="mpad:KEF85_08670"/>
<dbReference type="Proteomes" id="UP000676649">
    <property type="component" value="Chromosome"/>
</dbReference>